<keyword evidence="4" id="KW-0611">Plant defense</keyword>
<dbReference type="Gene3D" id="1.20.5.4130">
    <property type="match status" value="1"/>
</dbReference>
<evidence type="ECO:0000256" key="2">
    <source>
        <dbReference type="ARBA" id="ARBA00022737"/>
    </source>
</evidence>
<evidence type="ECO:0000256" key="4">
    <source>
        <dbReference type="ARBA" id="ARBA00022821"/>
    </source>
</evidence>
<evidence type="ECO:0000256" key="1">
    <source>
        <dbReference type="ARBA" id="ARBA00022614"/>
    </source>
</evidence>
<dbReference type="CDD" id="cd14798">
    <property type="entry name" value="RX-CC_like"/>
    <property type="match status" value="1"/>
</dbReference>
<keyword evidence="1" id="KW-0433">Leucine-rich repeat</keyword>
<dbReference type="RefSeq" id="XP_048320319.2">
    <property type="nucleotide sequence ID" value="XM_048464362.2"/>
</dbReference>
<evidence type="ECO:0000259" key="7">
    <source>
        <dbReference type="Pfam" id="PF00931"/>
    </source>
</evidence>
<dbReference type="SUPFAM" id="SSF52058">
    <property type="entry name" value="L domain-like"/>
    <property type="match status" value="2"/>
</dbReference>
<evidence type="ECO:0000259" key="8">
    <source>
        <dbReference type="Pfam" id="PF18052"/>
    </source>
</evidence>
<dbReference type="GeneID" id="107431171"/>
<dbReference type="PRINTS" id="PR00364">
    <property type="entry name" value="DISEASERSIST"/>
</dbReference>
<name>A0ABM3I496_ZIZJJ</name>
<dbReference type="InterPro" id="IPR038005">
    <property type="entry name" value="RX-like_CC"/>
</dbReference>
<dbReference type="Pfam" id="PF18052">
    <property type="entry name" value="Rx_N"/>
    <property type="match status" value="1"/>
</dbReference>
<dbReference type="Pfam" id="PF13855">
    <property type="entry name" value="LRR_8"/>
    <property type="match status" value="1"/>
</dbReference>
<keyword evidence="5" id="KW-0067">ATP-binding</keyword>
<feature type="domain" description="NB-ARC" evidence="7">
    <location>
        <begin position="171"/>
        <end position="345"/>
    </location>
</feature>
<evidence type="ECO:0000256" key="3">
    <source>
        <dbReference type="ARBA" id="ARBA00022741"/>
    </source>
</evidence>
<dbReference type="InterPro" id="IPR001611">
    <property type="entry name" value="Leu-rich_rpt"/>
</dbReference>
<dbReference type="PANTHER" id="PTHR36766:SF42">
    <property type="entry name" value="NB-ARC DOMAIN DISEASE RESISTANCE PROTEIN"/>
    <property type="match status" value="1"/>
</dbReference>
<feature type="region of interest" description="Disordered" evidence="6">
    <location>
        <begin position="1205"/>
        <end position="1227"/>
    </location>
</feature>
<feature type="domain" description="R13L1/DRL21-like LRR repeat region" evidence="10">
    <location>
        <begin position="1051"/>
        <end position="1115"/>
    </location>
</feature>
<dbReference type="InterPro" id="IPR002182">
    <property type="entry name" value="NB-ARC"/>
</dbReference>
<dbReference type="InterPro" id="IPR042197">
    <property type="entry name" value="Apaf_helical"/>
</dbReference>
<keyword evidence="3" id="KW-0547">Nucleotide-binding</keyword>
<dbReference type="InterPro" id="IPR036388">
    <property type="entry name" value="WH-like_DNA-bd_sf"/>
</dbReference>
<keyword evidence="11" id="KW-1185">Reference proteome</keyword>
<dbReference type="PANTHER" id="PTHR36766">
    <property type="entry name" value="PLANT BROAD-SPECTRUM MILDEW RESISTANCE PROTEIN RPW8"/>
    <property type="match status" value="1"/>
</dbReference>
<keyword evidence="2" id="KW-0677">Repeat</keyword>
<protein>
    <submittedName>
        <fullName evidence="12">Disease resistance protein RGA3 isoform X1</fullName>
    </submittedName>
</protein>
<reference evidence="12" key="1">
    <citation type="submission" date="2025-08" db="UniProtKB">
        <authorList>
            <consortium name="RefSeq"/>
        </authorList>
    </citation>
    <scope>IDENTIFICATION</scope>
    <source>
        <tissue evidence="12">Seedling</tissue>
    </source>
</reference>
<dbReference type="Proteomes" id="UP001652623">
    <property type="component" value="Chromosome 6"/>
</dbReference>
<dbReference type="Pfam" id="PF00931">
    <property type="entry name" value="NB-ARC"/>
    <property type="match status" value="1"/>
</dbReference>
<evidence type="ECO:0000256" key="6">
    <source>
        <dbReference type="SAM" id="MobiDB-lite"/>
    </source>
</evidence>
<dbReference type="InterPro" id="IPR041118">
    <property type="entry name" value="Rx_N"/>
</dbReference>
<dbReference type="Pfam" id="PF25019">
    <property type="entry name" value="LRR_R13L1-DRL21"/>
    <property type="match status" value="2"/>
</dbReference>
<dbReference type="Pfam" id="PF23559">
    <property type="entry name" value="WHD_DRP"/>
    <property type="match status" value="1"/>
</dbReference>
<accession>A0ABM3I496</accession>
<dbReference type="SUPFAM" id="SSF52540">
    <property type="entry name" value="P-loop containing nucleoside triphosphate hydrolases"/>
    <property type="match status" value="1"/>
</dbReference>
<dbReference type="Gene3D" id="3.80.10.10">
    <property type="entry name" value="Ribonuclease Inhibitor"/>
    <property type="match status" value="4"/>
</dbReference>
<dbReference type="InterPro" id="IPR032675">
    <property type="entry name" value="LRR_dom_sf"/>
</dbReference>
<proteinExistence type="predicted"/>
<gene>
    <name evidence="12" type="primary">LOC107431171</name>
</gene>
<dbReference type="Gene3D" id="1.10.10.10">
    <property type="entry name" value="Winged helix-like DNA-binding domain superfamily/Winged helix DNA-binding domain"/>
    <property type="match status" value="1"/>
</dbReference>
<feature type="domain" description="Disease resistance N-terminal" evidence="8">
    <location>
        <begin position="5"/>
        <end position="90"/>
    </location>
</feature>
<evidence type="ECO:0000259" key="10">
    <source>
        <dbReference type="Pfam" id="PF25019"/>
    </source>
</evidence>
<organism evidence="11 12">
    <name type="scientific">Ziziphus jujuba</name>
    <name type="common">Chinese jujube</name>
    <name type="synonym">Ziziphus sativa</name>
    <dbReference type="NCBI Taxonomy" id="326968"/>
    <lineage>
        <taxon>Eukaryota</taxon>
        <taxon>Viridiplantae</taxon>
        <taxon>Streptophyta</taxon>
        <taxon>Embryophyta</taxon>
        <taxon>Tracheophyta</taxon>
        <taxon>Spermatophyta</taxon>
        <taxon>Magnoliopsida</taxon>
        <taxon>eudicotyledons</taxon>
        <taxon>Gunneridae</taxon>
        <taxon>Pentapetalae</taxon>
        <taxon>rosids</taxon>
        <taxon>fabids</taxon>
        <taxon>Rosales</taxon>
        <taxon>Rhamnaceae</taxon>
        <taxon>Paliureae</taxon>
        <taxon>Ziziphus</taxon>
    </lineage>
</organism>
<dbReference type="InterPro" id="IPR027417">
    <property type="entry name" value="P-loop_NTPase"/>
</dbReference>
<feature type="domain" description="R13L1/DRL21-like LRR repeat region" evidence="10">
    <location>
        <begin position="684"/>
        <end position="808"/>
    </location>
</feature>
<evidence type="ECO:0000313" key="11">
    <source>
        <dbReference type="Proteomes" id="UP001652623"/>
    </source>
</evidence>
<dbReference type="InterPro" id="IPR056789">
    <property type="entry name" value="LRR_R13L1-DRL21"/>
</dbReference>
<evidence type="ECO:0000259" key="9">
    <source>
        <dbReference type="Pfam" id="PF23559"/>
    </source>
</evidence>
<evidence type="ECO:0000313" key="12">
    <source>
        <dbReference type="RefSeq" id="XP_048320319.2"/>
    </source>
</evidence>
<evidence type="ECO:0000256" key="5">
    <source>
        <dbReference type="ARBA" id="ARBA00022840"/>
    </source>
</evidence>
<feature type="domain" description="Disease resistance protein winged helix" evidence="9">
    <location>
        <begin position="427"/>
        <end position="500"/>
    </location>
</feature>
<dbReference type="Gene3D" id="1.10.8.430">
    <property type="entry name" value="Helical domain of apoptotic protease-activating factors"/>
    <property type="match status" value="1"/>
</dbReference>
<dbReference type="InterPro" id="IPR058922">
    <property type="entry name" value="WHD_DRP"/>
</dbReference>
<dbReference type="Gene3D" id="3.40.50.300">
    <property type="entry name" value="P-loop containing nucleotide triphosphate hydrolases"/>
    <property type="match status" value="1"/>
</dbReference>
<sequence>MAEAVVTVMLENLNSLIQKKFGLIWGVKKEMEKLSSILLTICAVLEDAEERQLRDRAIKNWLQKLKDVADELDDILDECSMEASLLEYKRQSSISTQKVRASFFSCFNPKNTLFRFRIAKQMKDVSDRLDEIANERMKFHLREVVQERHLQVRDKRQTGSIVNEKHVYGRDEDKDKIVEFLVDNSRSSKDLSVYPIVGMGGMGKTTLAQLVFNDERVSRSFDIKIWVCVSEDFDVKRLIKAIIESASENACDALDMDPLQKRLQKMLERKKFLIVLDDVWNEDQEQWEGLRNVVACGLNGSSIVVTTRLKKVALIMGTVPMHQLSVLSEDDCWLLFKQRAFGNESEERPNLVKIGKEIVKKCKGNPLAAKTLGSLMRFKSEENEWLFVMESELWNLPQEETSILPALRLSYFYRPTELRRCFAYCAIFPKDFEIEKEQLIHLWMANDLISVKGNMEVEEIGNEICKELYWRSFFEGVQSNNDGFDNIYRFKMHDLVHDLAQCIMKDQARVVEIDCPVNLSRARHVIFNYSDQSFDMLFAFHNVESLRTLMLTRHCPFRIEARKFPCRLYFPSLRAFDAKNSMLTSISFLTNTSKHLRYLNISHTYIRILPKSICFLQSLQTLDVSCCLNLQKLPKQMSRLRSLRHLHIFGCSLLRHMPPNIGKLTCLRTLSIFIVAGRRGNDVDELGNLNLHGSLSIKNLEEVKSPMEAKKANLAGKMNLKCLELSWDRNEKSQVIIEQVLESLEPPPSIKFLDISNFGGRHFPQWFKNSAIYENLVNIGFTGCKNCMELPTGLGKLPSLTSLRLSGMDLVRYVDNEYYGGELEGGFLHLQRLLITDSPNLERLSKEERRTDFSCLSSLHIEKCPKLTLPCLRSIKELTIWGCSEALLRTVSNLHTLTSLEICDNDDLASFPDGFPQKLTTLQSLTIKRFSKLQDLQSDMLIGLSSLESLTITSCHMLECFPVEIFRGSYSLKSIYVEDCIKFKSLSTSFGDLTALEFLELRGCPELEAFPNGLNNLSCLKSLMLSGYSTYRDDGSQNLSVPHPKLTTLPEALQHLPSLQHMSIWGFPNLELLPDWLGNLTSLHLFDISNCPKLECLPTTIQDLTNLHTLEIRSCPKLAERCEKEIGEDWHKIAHVPRVAVWDLSHQRPIQEETMNCCFKLRKLLIKLLAMLLLHFKRQRMWLAACLLRPFIFGKHMQPTSQTAFMTNTSHPRQPQPKLDSFGPLVH</sequence>